<gene>
    <name evidence="5" type="ORF">TIFTF001_013556</name>
</gene>
<feature type="domain" description="K Homology" evidence="4">
    <location>
        <begin position="71"/>
        <end position="152"/>
    </location>
</feature>
<dbReference type="Pfam" id="PF00013">
    <property type="entry name" value="KH_1"/>
    <property type="match status" value="3"/>
</dbReference>
<protein>
    <recommendedName>
        <fullName evidence="4">K Homology domain-containing protein</fullName>
    </recommendedName>
</protein>
<feature type="domain" description="K Homology" evidence="4">
    <location>
        <begin position="336"/>
        <end position="409"/>
    </location>
</feature>
<dbReference type="GO" id="GO:0003723">
    <property type="term" value="F:RNA binding"/>
    <property type="evidence" value="ECO:0007669"/>
    <property type="project" value="UniProtKB-UniRule"/>
</dbReference>
<keyword evidence="1" id="KW-0677">Repeat</keyword>
<feature type="domain" description="K Homology" evidence="4">
    <location>
        <begin position="594"/>
        <end position="664"/>
    </location>
</feature>
<feature type="compositionally biased region" description="Gly residues" evidence="3">
    <location>
        <begin position="45"/>
        <end position="55"/>
    </location>
</feature>
<dbReference type="Gene3D" id="3.30.310.210">
    <property type="match status" value="1"/>
</dbReference>
<feature type="compositionally biased region" description="Low complexity" evidence="3">
    <location>
        <begin position="511"/>
        <end position="528"/>
    </location>
</feature>
<dbReference type="PROSITE" id="PS50084">
    <property type="entry name" value="KH_TYPE_1"/>
    <property type="match status" value="5"/>
</dbReference>
<dbReference type="InterPro" id="IPR036612">
    <property type="entry name" value="KH_dom_type_1_sf"/>
</dbReference>
<name>A0AA88A279_FICCA</name>
<evidence type="ECO:0000259" key="4">
    <source>
        <dbReference type="SMART" id="SM00322"/>
    </source>
</evidence>
<evidence type="ECO:0000313" key="5">
    <source>
        <dbReference type="EMBL" id="GMN44374.1"/>
    </source>
</evidence>
<dbReference type="SMART" id="SM00322">
    <property type="entry name" value="KH"/>
    <property type="match status" value="5"/>
</dbReference>
<feature type="region of interest" description="Disordered" evidence="3">
    <location>
        <begin position="561"/>
        <end position="583"/>
    </location>
</feature>
<proteinExistence type="predicted"/>
<feature type="domain" description="K Homology" evidence="4">
    <location>
        <begin position="175"/>
        <end position="251"/>
    </location>
</feature>
<dbReference type="SUPFAM" id="SSF54791">
    <property type="entry name" value="Eukaryotic type KH-domain (KH-domain type I)"/>
    <property type="match status" value="4"/>
</dbReference>
<organism evidence="5 6">
    <name type="scientific">Ficus carica</name>
    <name type="common">Common fig</name>
    <dbReference type="NCBI Taxonomy" id="3494"/>
    <lineage>
        <taxon>Eukaryota</taxon>
        <taxon>Viridiplantae</taxon>
        <taxon>Streptophyta</taxon>
        <taxon>Embryophyta</taxon>
        <taxon>Tracheophyta</taxon>
        <taxon>Spermatophyta</taxon>
        <taxon>Magnoliopsida</taxon>
        <taxon>eudicotyledons</taxon>
        <taxon>Gunneridae</taxon>
        <taxon>Pentapetalae</taxon>
        <taxon>rosids</taxon>
        <taxon>fabids</taxon>
        <taxon>Rosales</taxon>
        <taxon>Moraceae</taxon>
        <taxon>Ficeae</taxon>
        <taxon>Ficus</taxon>
    </lineage>
</organism>
<feature type="region of interest" description="Disordered" evidence="3">
    <location>
        <begin position="509"/>
        <end position="545"/>
    </location>
</feature>
<dbReference type="EMBL" id="BTGU01000018">
    <property type="protein sequence ID" value="GMN44374.1"/>
    <property type="molecule type" value="Genomic_DNA"/>
</dbReference>
<keyword evidence="6" id="KW-1185">Reference proteome</keyword>
<dbReference type="Proteomes" id="UP001187192">
    <property type="component" value="Unassembled WGS sequence"/>
</dbReference>
<evidence type="ECO:0000256" key="3">
    <source>
        <dbReference type="SAM" id="MobiDB-lite"/>
    </source>
</evidence>
<reference evidence="5" key="1">
    <citation type="submission" date="2023-07" db="EMBL/GenBank/DDBJ databases">
        <title>draft genome sequence of fig (Ficus carica).</title>
        <authorList>
            <person name="Takahashi T."/>
            <person name="Nishimura K."/>
        </authorList>
    </citation>
    <scope>NUCLEOTIDE SEQUENCE</scope>
</reference>
<comment type="caution">
    <text evidence="5">The sequence shown here is derived from an EMBL/GenBank/DDBJ whole genome shotgun (WGS) entry which is preliminary data.</text>
</comment>
<evidence type="ECO:0000313" key="6">
    <source>
        <dbReference type="Proteomes" id="UP001187192"/>
    </source>
</evidence>
<sequence>MERSRSKRNYYYDQDHDSETVGRTRPRYNHHYGTNNNNHHRHRGSGGGAGGGGGRAASSNKPQQQDQSLTVTTSYRILCHDMKAGGVIGKSGSIIKSIRQHTGAWINVHELIPGDEVRIIEISDTRRRDPEGRMPAFSPAQEALILIHDRILESDGGGGVDEEDYGGVRGGGGGNRVTTRLVVSRMHVGCLLGKGGKIIEQMRIETKTQIRILPRDENLPRCVSMSEEIVQVVGDMNAVKNAIEIISSRLRESQHRDRSHFHGRLHSPERFFPPDDDFVPHMNNAGRRSAMVGPAFGPRLSASNVRGNNYASRSSGYTNEPGSAAMADNMQPFYGEDLVFRILCPIDKVESVVGESDGIIDLLQNEIGVDVKVTDRVGSSNERIIIISSEEAPDDELFPAQEALLHIQTRILDLIPDKDNIVTTRLLVPSSDIGCLEGRDGSLLEIKRLTGANVQILPREEIPLCVSGNDELVQIVGEIKAARNALVEVTSRLRSYLYKEFFQKDSTPPFSASGSLGSGMGLESSSPGRTPVRDGYTANDPPTATTYQNAQSVVAIQALKETGVDGNEKTKQNDSDRRDDLPSGLNRIAVPLVTRSTIEVVIPELAVPKLITKSKNKLAMISELSRANVTLVEDRPELTQKIIQISGAPEQHKKTARKLGESKLQLEAGPYRDFGMFLPDV</sequence>
<dbReference type="AlphaFoldDB" id="A0AA88A279"/>
<feature type="compositionally biased region" description="Basic and acidic residues" evidence="3">
    <location>
        <begin position="562"/>
        <end position="581"/>
    </location>
</feature>
<dbReference type="CDD" id="cd22459">
    <property type="entry name" value="KH-I_PEPPER_rpt1_like"/>
    <property type="match status" value="2"/>
</dbReference>
<dbReference type="Gene3D" id="3.30.1370.10">
    <property type="entry name" value="K Homology domain, type 1"/>
    <property type="match status" value="3"/>
</dbReference>
<dbReference type="PANTHER" id="PTHR10288">
    <property type="entry name" value="KH DOMAIN CONTAINING RNA BINDING PROTEIN"/>
    <property type="match status" value="1"/>
</dbReference>
<dbReference type="InterPro" id="IPR004088">
    <property type="entry name" value="KH_dom_type_1"/>
</dbReference>
<dbReference type="CDD" id="cd22460">
    <property type="entry name" value="KH-I_PEPPER_rpt2_like"/>
    <property type="match status" value="2"/>
</dbReference>
<evidence type="ECO:0000256" key="1">
    <source>
        <dbReference type="ARBA" id="ARBA00022737"/>
    </source>
</evidence>
<feature type="region of interest" description="Disordered" evidence="3">
    <location>
        <begin position="1"/>
        <end position="69"/>
    </location>
</feature>
<feature type="compositionally biased region" description="Basic and acidic residues" evidence="3">
    <location>
        <begin position="13"/>
        <end position="22"/>
    </location>
</feature>
<accession>A0AA88A279</accession>
<feature type="domain" description="K Homology" evidence="4">
    <location>
        <begin position="420"/>
        <end position="494"/>
    </location>
</feature>
<keyword evidence="2" id="KW-0694">RNA-binding</keyword>
<dbReference type="InterPro" id="IPR004087">
    <property type="entry name" value="KH_dom"/>
</dbReference>
<evidence type="ECO:0000256" key="2">
    <source>
        <dbReference type="PROSITE-ProRule" id="PRU00117"/>
    </source>
</evidence>